<comment type="function">
    <text evidence="1">ATP-binding RNA helicase involved in the biogenesis of 60S ribosomal subunits and is required for the normal formation of 25S and 5.8S rRNAs.</text>
</comment>
<comment type="similarity">
    <text evidence="3">Belongs to the DEAD box helicase family. DDX54/DBP10 subfamily.</text>
</comment>
<feature type="compositionally biased region" description="Low complexity" evidence="13">
    <location>
        <begin position="51"/>
        <end position="62"/>
    </location>
</feature>
<dbReference type="CDD" id="cd17959">
    <property type="entry name" value="DEADc_DDX54"/>
    <property type="match status" value="1"/>
</dbReference>
<dbReference type="GO" id="GO:0005730">
    <property type="term" value="C:nucleolus"/>
    <property type="evidence" value="ECO:0007669"/>
    <property type="project" value="UniProtKB-SubCell"/>
</dbReference>
<feature type="compositionally biased region" description="Basic and acidic residues" evidence="13">
    <location>
        <begin position="335"/>
        <end position="350"/>
    </location>
</feature>
<proteinExistence type="inferred from homology"/>
<dbReference type="SUPFAM" id="SSF52540">
    <property type="entry name" value="P-loop containing nucleoside triphosphate hydrolases"/>
    <property type="match status" value="2"/>
</dbReference>
<evidence type="ECO:0000259" key="15">
    <source>
        <dbReference type="PROSITE" id="PS51194"/>
    </source>
</evidence>
<dbReference type="InterPro" id="IPR033517">
    <property type="entry name" value="DDX54/DBP10_DEAD-box_helicase"/>
</dbReference>
<dbReference type="PROSITE" id="PS51192">
    <property type="entry name" value="HELICASE_ATP_BIND_1"/>
    <property type="match status" value="1"/>
</dbReference>
<keyword evidence="9" id="KW-0694">RNA-binding</keyword>
<evidence type="ECO:0000256" key="10">
    <source>
        <dbReference type="ARBA" id="ARBA00023242"/>
    </source>
</evidence>
<keyword evidence="5" id="KW-0547">Nucleotide-binding</keyword>
<dbReference type="SMART" id="SM00487">
    <property type="entry name" value="DEXDc"/>
    <property type="match status" value="1"/>
</dbReference>
<dbReference type="Gene3D" id="3.40.50.300">
    <property type="entry name" value="P-loop containing nucleotide triphosphate hydrolases"/>
    <property type="match status" value="2"/>
</dbReference>
<evidence type="ECO:0000256" key="6">
    <source>
        <dbReference type="ARBA" id="ARBA00022801"/>
    </source>
</evidence>
<evidence type="ECO:0000256" key="8">
    <source>
        <dbReference type="ARBA" id="ARBA00022840"/>
    </source>
</evidence>
<evidence type="ECO:0000256" key="13">
    <source>
        <dbReference type="SAM" id="MobiDB-lite"/>
    </source>
</evidence>
<evidence type="ECO:0000256" key="7">
    <source>
        <dbReference type="ARBA" id="ARBA00022806"/>
    </source>
</evidence>
<evidence type="ECO:0000313" key="18">
    <source>
        <dbReference type="Proteomes" id="UP001140094"/>
    </source>
</evidence>
<keyword evidence="18" id="KW-1185">Reference proteome</keyword>
<comment type="caution">
    <text evidence="17">The sequence shown here is derived from an EMBL/GenBank/DDBJ whole genome shotgun (WGS) entry which is preliminary data.</text>
</comment>
<dbReference type="SMART" id="SM00490">
    <property type="entry name" value="HELICc"/>
    <property type="match status" value="1"/>
</dbReference>
<dbReference type="Pfam" id="PF00271">
    <property type="entry name" value="Helicase_C"/>
    <property type="match status" value="1"/>
</dbReference>
<dbReference type="InterPro" id="IPR001650">
    <property type="entry name" value="Helicase_C-like"/>
</dbReference>
<feature type="region of interest" description="Disordered" evidence="13">
    <location>
        <begin position="335"/>
        <end position="377"/>
    </location>
</feature>
<dbReference type="InterPro" id="IPR014014">
    <property type="entry name" value="RNA_helicase_DEAD_Q_motif"/>
</dbReference>
<keyword evidence="7 17" id="KW-0347">Helicase</keyword>
<organism evidence="17 18">
    <name type="scientific">Coemansia guatemalensis</name>
    <dbReference type="NCBI Taxonomy" id="2761395"/>
    <lineage>
        <taxon>Eukaryota</taxon>
        <taxon>Fungi</taxon>
        <taxon>Fungi incertae sedis</taxon>
        <taxon>Zoopagomycota</taxon>
        <taxon>Kickxellomycotina</taxon>
        <taxon>Kickxellomycetes</taxon>
        <taxon>Kickxellales</taxon>
        <taxon>Kickxellaceae</taxon>
        <taxon>Coemansia</taxon>
    </lineage>
</organism>
<dbReference type="CDD" id="cd18787">
    <property type="entry name" value="SF2_C_DEAD"/>
    <property type="match status" value="1"/>
</dbReference>
<dbReference type="PROSITE" id="PS00039">
    <property type="entry name" value="DEAD_ATP_HELICASE"/>
    <property type="match status" value="1"/>
</dbReference>
<dbReference type="PANTHER" id="PTHR47959:SF8">
    <property type="entry name" value="RNA HELICASE"/>
    <property type="match status" value="1"/>
</dbReference>
<feature type="compositionally biased region" description="Basic residues" evidence="13">
    <location>
        <begin position="968"/>
        <end position="981"/>
    </location>
</feature>
<evidence type="ECO:0000259" key="14">
    <source>
        <dbReference type="PROSITE" id="PS51192"/>
    </source>
</evidence>
<dbReference type="Pfam" id="PF00270">
    <property type="entry name" value="DEAD"/>
    <property type="match status" value="1"/>
</dbReference>
<dbReference type="PANTHER" id="PTHR47959">
    <property type="entry name" value="ATP-DEPENDENT RNA HELICASE RHLE-RELATED"/>
    <property type="match status" value="1"/>
</dbReference>
<dbReference type="EC" id="3.6.4.13" evidence="4"/>
<feature type="compositionally biased region" description="Acidic residues" evidence="13">
    <location>
        <begin position="364"/>
        <end position="374"/>
    </location>
</feature>
<evidence type="ECO:0000259" key="16">
    <source>
        <dbReference type="PROSITE" id="PS51195"/>
    </source>
</evidence>
<feature type="domain" description="DEAD-box RNA helicase Q" evidence="16">
    <location>
        <begin position="83"/>
        <end position="111"/>
    </location>
</feature>
<evidence type="ECO:0000256" key="12">
    <source>
        <dbReference type="PROSITE-ProRule" id="PRU00552"/>
    </source>
</evidence>
<dbReference type="GO" id="GO:0003724">
    <property type="term" value="F:RNA helicase activity"/>
    <property type="evidence" value="ECO:0007669"/>
    <property type="project" value="UniProtKB-EC"/>
</dbReference>
<comment type="catalytic activity">
    <reaction evidence="11">
        <text>ATP + H2O = ADP + phosphate + H(+)</text>
        <dbReference type="Rhea" id="RHEA:13065"/>
        <dbReference type="ChEBI" id="CHEBI:15377"/>
        <dbReference type="ChEBI" id="CHEBI:15378"/>
        <dbReference type="ChEBI" id="CHEBI:30616"/>
        <dbReference type="ChEBI" id="CHEBI:43474"/>
        <dbReference type="ChEBI" id="CHEBI:456216"/>
        <dbReference type="EC" id="3.6.4.13"/>
    </reaction>
</comment>
<dbReference type="PROSITE" id="PS51195">
    <property type="entry name" value="Q_MOTIF"/>
    <property type="match status" value="1"/>
</dbReference>
<dbReference type="Pfam" id="PF08147">
    <property type="entry name" value="DBP10CT"/>
    <property type="match status" value="1"/>
</dbReference>
<dbReference type="EMBL" id="JANBUO010000065">
    <property type="protein sequence ID" value="KAJ2808140.1"/>
    <property type="molecule type" value="Genomic_DNA"/>
</dbReference>
<dbReference type="InterPro" id="IPR000629">
    <property type="entry name" value="RNA-helicase_DEAD-box_CS"/>
</dbReference>
<feature type="short sequence motif" description="Q motif" evidence="12">
    <location>
        <begin position="83"/>
        <end position="111"/>
    </location>
</feature>
<dbReference type="InterPro" id="IPR014001">
    <property type="entry name" value="Helicase_ATP-bd"/>
</dbReference>
<feature type="domain" description="Helicase C-terminal" evidence="15">
    <location>
        <begin position="374"/>
        <end position="519"/>
    </location>
</feature>
<evidence type="ECO:0000256" key="9">
    <source>
        <dbReference type="ARBA" id="ARBA00022884"/>
    </source>
</evidence>
<evidence type="ECO:0000256" key="4">
    <source>
        <dbReference type="ARBA" id="ARBA00012552"/>
    </source>
</evidence>
<gene>
    <name evidence="17" type="primary">DBP10_1</name>
    <name evidence="17" type="ORF">H4R20_000995</name>
</gene>
<keyword evidence="10" id="KW-0539">Nucleus</keyword>
<name>A0A9W8I476_9FUNG</name>
<keyword evidence="6 17" id="KW-0378">Hydrolase</keyword>
<evidence type="ECO:0000256" key="11">
    <source>
        <dbReference type="ARBA" id="ARBA00047984"/>
    </source>
</evidence>
<dbReference type="InterPro" id="IPR050079">
    <property type="entry name" value="DEAD_box_RNA_helicase"/>
</dbReference>
<protein>
    <recommendedName>
        <fullName evidence="4">RNA helicase</fullName>
        <ecNumber evidence="4">3.6.4.13</ecNumber>
    </recommendedName>
</protein>
<evidence type="ECO:0000313" key="17">
    <source>
        <dbReference type="EMBL" id="KAJ2808140.1"/>
    </source>
</evidence>
<evidence type="ECO:0000256" key="3">
    <source>
        <dbReference type="ARBA" id="ARBA00010379"/>
    </source>
</evidence>
<feature type="compositionally biased region" description="Basic and acidic residues" evidence="13">
    <location>
        <begin position="932"/>
        <end position="966"/>
    </location>
</feature>
<feature type="region of interest" description="Disordered" evidence="13">
    <location>
        <begin position="817"/>
        <end position="981"/>
    </location>
</feature>
<dbReference type="InterPro" id="IPR011545">
    <property type="entry name" value="DEAD/DEAH_box_helicase_dom"/>
</dbReference>
<accession>A0A9W8I476</accession>
<feature type="region of interest" description="Disordered" evidence="13">
    <location>
        <begin position="39"/>
        <end position="87"/>
    </location>
</feature>
<dbReference type="OrthoDB" id="10261375at2759"/>
<dbReference type="SMART" id="SM01123">
    <property type="entry name" value="DBP10CT"/>
    <property type="match status" value="1"/>
</dbReference>
<dbReference type="GO" id="GO:0005524">
    <property type="term" value="F:ATP binding"/>
    <property type="evidence" value="ECO:0007669"/>
    <property type="project" value="UniProtKB-KW"/>
</dbReference>
<comment type="subcellular location">
    <subcellularLocation>
        <location evidence="2">Nucleus</location>
        <location evidence="2">Nucleolus</location>
    </subcellularLocation>
</comment>
<dbReference type="GO" id="GO:0016787">
    <property type="term" value="F:hydrolase activity"/>
    <property type="evidence" value="ECO:0007669"/>
    <property type="project" value="UniProtKB-KW"/>
</dbReference>
<feature type="region of interest" description="Disordered" evidence="13">
    <location>
        <begin position="1"/>
        <end position="22"/>
    </location>
</feature>
<dbReference type="Proteomes" id="UP001140094">
    <property type="component" value="Unassembled WGS sequence"/>
</dbReference>
<dbReference type="GO" id="GO:0005829">
    <property type="term" value="C:cytosol"/>
    <property type="evidence" value="ECO:0007669"/>
    <property type="project" value="TreeGrafter"/>
</dbReference>
<dbReference type="FunFam" id="3.40.50.300:FF:000865">
    <property type="entry name" value="ATP-dependent RNA helicase DDX54"/>
    <property type="match status" value="1"/>
</dbReference>
<dbReference type="PROSITE" id="PS51194">
    <property type="entry name" value="HELICASE_CTER"/>
    <property type="match status" value="1"/>
</dbReference>
<feature type="domain" description="Helicase ATP-binding" evidence="14">
    <location>
        <begin position="114"/>
        <end position="286"/>
    </location>
</feature>
<dbReference type="InterPro" id="IPR012541">
    <property type="entry name" value="DBP10_C"/>
</dbReference>
<dbReference type="InterPro" id="IPR027417">
    <property type="entry name" value="P-loop_NTPase"/>
</dbReference>
<dbReference type="AlphaFoldDB" id="A0A9W8I476"/>
<evidence type="ECO:0000256" key="5">
    <source>
        <dbReference type="ARBA" id="ARBA00022741"/>
    </source>
</evidence>
<evidence type="ECO:0000256" key="2">
    <source>
        <dbReference type="ARBA" id="ARBA00004604"/>
    </source>
</evidence>
<dbReference type="GO" id="GO:0003723">
    <property type="term" value="F:RNA binding"/>
    <property type="evidence" value="ECO:0007669"/>
    <property type="project" value="UniProtKB-KW"/>
</dbReference>
<reference evidence="17" key="1">
    <citation type="submission" date="2022-07" db="EMBL/GenBank/DDBJ databases">
        <title>Phylogenomic reconstructions and comparative analyses of Kickxellomycotina fungi.</title>
        <authorList>
            <person name="Reynolds N.K."/>
            <person name="Stajich J.E."/>
            <person name="Barry K."/>
            <person name="Grigoriev I.V."/>
            <person name="Crous P."/>
            <person name="Smith M.E."/>
        </authorList>
    </citation>
    <scope>NUCLEOTIDE SEQUENCE</scope>
    <source>
        <strain evidence="17">NRRL 1565</strain>
    </source>
</reference>
<sequence length="981" mass="107702">MPTRIKGAAVGAADAGAGGSDSDAEFDLTAALIPQAGDKVAIKKRNTKAQSSVSAGDASSSDSDAEAIQRSVQAQNRKKKKSGGFQSMGLHPQLFRAVINKGFKVPTPIQRKTIPVIMQGRDVVGMARTGSGKTAAFLIPMVHKLKAHSVKVGARALILSPSRELALQTHRVAKELIKYTDMRAVPIVGGDSLEDQFGIIASNPDIIIATPGRLLHLVVEMNLDLTTVEYVVFDEADRLFELGFAVQLHELLGRLSAGRQTLLFSATLPSTLVDFAKAGLQDPELIRLDVESKISQDLEMAFFSVRQNQKESALIYLLRDVIGAPVNTDKSIKSKDWRKLGEKPSKDDKKERRKGKGKNGAQSDSDEDEDEDNDTSGVVVDTKCQTIVFVSTKHHVEYLNALLTEAGFSVSHIYGSLDQTARRIQISRFTTGKTQVLVVTDVAARGIDIPILENVINYDFVDTSKVFVHRVGRTARAGRRGWAYSLVTSEELPYVLDLQLFLGRPLQLGNSVFTTNNRTPSYNKSIVLGQFPLELTAIDKEWVDHTVDGNVAIESMKRSAANGSKLYTKSKQTAARESYKRAKEIQLAESFAEAHVLLSSRIDASERQRMDMLRNLAGFRPNETVFEIGKRGVKHTTTASLVMQTYRMASGLYIGQTKKKRDEMNDPMARYGETSSLVEEDKSIGTGDKSLDGLLNPTNSGNYRDDDFYIPYTKEDQHTEKGYAMTAGVGSFAEKAQGAIVALNGDENEQLLALQHAKQSKNAMRWDSKKKKFVRGSGIGSDNKKLIRTENGTVLPATFKSGTFKDWQDKNRINVPRVGEQELGNAASKANAGKYTSGRFQHTKVTEAKPLDPLAMDYERKMRKRKKQNEDDAGANSDKYKGTVEFSDSEPAKPAAGKGKRQRTSKDGKNGKGGNGGKGGNDRKGGNGGKGDMTKKFGRQDRKPARSELKSRDQIRKGRILKEQRVAKTGRHAKKGGGKRR</sequence>
<evidence type="ECO:0000256" key="1">
    <source>
        <dbReference type="ARBA" id="ARBA00003706"/>
    </source>
</evidence>
<keyword evidence="8" id="KW-0067">ATP-binding</keyword>